<dbReference type="InterPro" id="IPR047707">
    <property type="entry name" value="VdcD-like"/>
</dbReference>
<dbReference type="EMBL" id="ASHL01000001">
    <property type="protein sequence ID" value="EPD14331.1"/>
    <property type="molecule type" value="Genomic_DNA"/>
</dbReference>
<evidence type="ECO:0000313" key="1">
    <source>
        <dbReference type="EMBL" id="EPD14331.1"/>
    </source>
</evidence>
<evidence type="ECO:0008006" key="3">
    <source>
        <dbReference type="Google" id="ProtNLM"/>
    </source>
</evidence>
<dbReference type="AlphaFoldDB" id="A0AB33Z4D0"/>
<name>A0AB33Z4D0_9GAMM</name>
<gene>
    <name evidence="1" type="ORF">L196_02500</name>
</gene>
<proteinExistence type="predicted"/>
<comment type="caution">
    <text evidence="1">The sequence shown here is derived from an EMBL/GenBank/DDBJ whole genome shotgun (WGS) entry which is preliminary data.</text>
</comment>
<dbReference type="Proteomes" id="UP000015462">
    <property type="component" value="Unassembled WGS sequence"/>
</dbReference>
<reference evidence="1 2" key="1">
    <citation type="journal article" date="2013" name="Genome Announc.">
        <title>Genome Sequence of the Pyrene- and Fluoranthene-Degrading Bacterium Cycloclasticus sp. Strain PY97M.</title>
        <authorList>
            <person name="Cui Z."/>
            <person name="Xu G."/>
            <person name="Li Q."/>
            <person name="Gao W."/>
            <person name="Zheng L."/>
        </authorList>
    </citation>
    <scope>NUCLEOTIDE SEQUENCE [LARGE SCALE GENOMIC DNA]</scope>
    <source>
        <strain evidence="1 2">PY97M</strain>
    </source>
</reference>
<dbReference type="RefSeq" id="WP_015005302.1">
    <property type="nucleotide sequence ID" value="NZ_FQZJ01000002.1"/>
</dbReference>
<organism evidence="1 2">
    <name type="scientific">Cycloclasticus pugetii</name>
    <dbReference type="NCBI Taxonomy" id="34068"/>
    <lineage>
        <taxon>Bacteria</taxon>
        <taxon>Pseudomonadati</taxon>
        <taxon>Pseudomonadota</taxon>
        <taxon>Gammaproteobacteria</taxon>
        <taxon>Thiotrichales</taxon>
        <taxon>Piscirickettsiaceae</taxon>
        <taxon>Cycloclasticus</taxon>
    </lineage>
</organism>
<sequence>MSLCPRCQAAEEKIRVEHKGLNAQGELVWTIFHCSACEFTWRDSEPATSIDYEEREAFFRVDPEKPYPIIMPPAQYK</sequence>
<evidence type="ECO:0000313" key="2">
    <source>
        <dbReference type="Proteomes" id="UP000015462"/>
    </source>
</evidence>
<dbReference type="Pfam" id="PF26358">
    <property type="entry name" value="EcdD_BsdD_detox"/>
    <property type="match status" value="1"/>
</dbReference>
<keyword evidence="2" id="KW-1185">Reference proteome</keyword>
<protein>
    <recommendedName>
        <fullName evidence="3">Phenolic acid decarboxylase subunit D</fullName>
    </recommendedName>
</protein>
<accession>A0AB33Z4D0</accession>
<dbReference type="NCBIfam" id="NF041205">
    <property type="entry name" value="VdcD"/>
    <property type="match status" value="1"/>
</dbReference>